<accession>X1QVK9</accession>
<dbReference type="EMBL" id="BARV01038350">
    <property type="protein sequence ID" value="GAI47314.1"/>
    <property type="molecule type" value="Genomic_DNA"/>
</dbReference>
<dbReference type="InterPro" id="IPR013211">
    <property type="entry name" value="LVIVD"/>
</dbReference>
<evidence type="ECO:0008006" key="2">
    <source>
        <dbReference type="Google" id="ProtNLM"/>
    </source>
</evidence>
<feature type="non-terminal residue" evidence="1">
    <location>
        <position position="1"/>
    </location>
</feature>
<evidence type="ECO:0000313" key="1">
    <source>
        <dbReference type="EMBL" id="GAI47314.1"/>
    </source>
</evidence>
<name>X1QVK9_9ZZZZ</name>
<dbReference type="Gene3D" id="2.130.10.10">
    <property type="entry name" value="YVTN repeat-like/Quinoprotein amine dehydrogenase"/>
    <property type="match status" value="1"/>
</dbReference>
<dbReference type="SUPFAM" id="SSF63825">
    <property type="entry name" value="YWTD domain"/>
    <property type="match status" value="1"/>
</dbReference>
<organism evidence="1">
    <name type="scientific">marine sediment metagenome</name>
    <dbReference type="NCBI Taxonomy" id="412755"/>
    <lineage>
        <taxon>unclassified sequences</taxon>
        <taxon>metagenomes</taxon>
        <taxon>ecological metagenomes</taxon>
    </lineage>
</organism>
<dbReference type="Pfam" id="PF08309">
    <property type="entry name" value="LVIVD"/>
    <property type="match status" value="4"/>
</dbReference>
<sequence>VIDTLLYIAIGPYGLWIYNVANPYAPVRLGTCDTEDAIGVAVSGNYAYVADYDSGLVIIDISQPSVPVKVGSLYMGGCARDVAVLDTFAYVAARKLHIVNIANPLSPLLIDTWNPHGGNEDIMQVAVQGNFVYLANFFLGFWIVDVTNPQSPVSADSIFHGLALDITVNGNYAYGAADERGIVIINIMDPYNTYIEDTLNTPASA</sequence>
<proteinExistence type="predicted"/>
<comment type="caution">
    <text evidence="1">The sequence shown here is derived from an EMBL/GenBank/DDBJ whole genome shotgun (WGS) entry which is preliminary data.</text>
</comment>
<dbReference type="AlphaFoldDB" id="X1QVK9"/>
<dbReference type="InterPro" id="IPR015943">
    <property type="entry name" value="WD40/YVTN_repeat-like_dom_sf"/>
</dbReference>
<protein>
    <recommendedName>
        <fullName evidence="2">LVIVD repeat-containing protein</fullName>
    </recommendedName>
</protein>
<feature type="non-terminal residue" evidence="1">
    <location>
        <position position="205"/>
    </location>
</feature>
<gene>
    <name evidence="1" type="ORF">S06H3_59108</name>
</gene>
<reference evidence="1" key="1">
    <citation type="journal article" date="2014" name="Front. Microbiol.">
        <title>High frequency of phylogenetically diverse reductive dehalogenase-homologous genes in deep subseafloor sedimentary metagenomes.</title>
        <authorList>
            <person name="Kawai M."/>
            <person name="Futagami T."/>
            <person name="Toyoda A."/>
            <person name="Takaki Y."/>
            <person name="Nishi S."/>
            <person name="Hori S."/>
            <person name="Arai W."/>
            <person name="Tsubouchi T."/>
            <person name="Morono Y."/>
            <person name="Uchiyama I."/>
            <person name="Ito T."/>
            <person name="Fujiyama A."/>
            <person name="Inagaki F."/>
            <person name="Takami H."/>
        </authorList>
    </citation>
    <scope>NUCLEOTIDE SEQUENCE</scope>
    <source>
        <strain evidence="1">Expedition CK06-06</strain>
    </source>
</reference>